<dbReference type="PANTHER" id="PTHR21974">
    <property type="entry name" value="RE15880P"/>
    <property type="match status" value="1"/>
</dbReference>
<feature type="coiled-coil region" evidence="1">
    <location>
        <begin position="317"/>
        <end position="351"/>
    </location>
</feature>
<gene>
    <name evidence="3" type="ORF">V565_002940</name>
</gene>
<feature type="region of interest" description="Disordered" evidence="2">
    <location>
        <begin position="494"/>
        <end position="517"/>
    </location>
</feature>
<sequence length="562" mass="62225">MVDPTQSHIALSLMPISQEKIQEHTTLLNALNSLDYVTAASEDNIARLQVIDREIDSRQRDVQALEKKTKSEYKDLNRAKSTTRQWLLRIRQGEEAVSQRLEKEQKEYLDAFRAERDARDELAMLMGEKTERERARSDLSRKAGQITELKGKIEVLYEGLFAGPTPDYPEEERAESHLKAIETQYHRTQTYLNKHTTGITLLMKAEKTIRTCINKLNEARTATGKLTREDTLANMSEQLVQCSSLLSARLTASMAHNLIRQADEACGENVSSVVGPLDMIPNIPRTTEWDGEEFVTALDQQFPEKLEECLRKLGEAHTRLQAEINKSSTRINEYQNSVRQFSAKLQNSRKELADTRFRIMISLTDPTALEAQPHSTARNAHETGDSDLPVYFDSTNAIPGTPAVDPNGNISVGVPSYDESQAQLRPIGGFRVSLPNGNNNQGPTPAYAPSGPAPGPGGIGGFRVTVPPNMPPTSPLSLRIPTEHLLSPIPSPMHSPLSPKTPIVSLPSPSSPGPSVPRPISWSLNPYASAMIRRASMDNDGPPFPGGWMDETNPFRPRANGD</sequence>
<dbReference type="EMBL" id="AZST01000004">
    <property type="protein sequence ID" value="KEP55530.1"/>
    <property type="molecule type" value="Genomic_DNA"/>
</dbReference>
<keyword evidence="4" id="KW-1185">Reference proteome</keyword>
<feature type="region of interest" description="Disordered" evidence="2">
    <location>
        <begin position="536"/>
        <end position="562"/>
    </location>
</feature>
<proteinExistence type="predicted"/>
<dbReference type="HOGENOM" id="CLU_484968_0_0_1"/>
<keyword evidence="1" id="KW-0175">Coiled coil</keyword>
<evidence type="ECO:0000313" key="3">
    <source>
        <dbReference type="EMBL" id="KEP55530.1"/>
    </source>
</evidence>
<dbReference type="AlphaFoldDB" id="A0A074SCZ6"/>
<organism evidence="3 4">
    <name type="scientific">Rhizoctonia solani 123E</name>
    <dbReference type="NCBI Taxonomy" id="1423351"/>
    <lineage>
        <taxon>Eukaryota</taxon>
        <taxon>Fungi</taxon>
        <taxon>Dikarya</taxon>
        <taxon>Basidiomycota</taxon>
        <taxon>Agaricomycotina</taxon>
        <taxon>Agaricomycetes</taxon>
        <taxon>Cantharellales</taxon>
        <taxon>Ceratobasidiaceae</taxon>
        <taxon>Rhizoctonia</taxon>
    </lineage>
</organism>
<dbReference type="OrthoDB" id="2562743at2759"/>
<reference evidence="3 4" key="1">
    <citation type="submission" date="2013-12" db="EMBL/GenBank/DDBJ databases">
        <authorList>
            <person name="Cubeta M."/>
            <person name="Pakala S."/>
            <person name="Fedorova N."/>
            <person name="Thomas E."/>
            <person name="Dean R."/>
            <person name="Jabaji S."/>
            <person name="Neate S."/>
            <person name="Toda T."/>
            <person name="Tavantzis S."/>
            <person name="Vilgalys R."/>
            <person name="Bharathan N."/>
            <person name="Pakala S."/>
            <person name="Losada L.S."/>
            <person name="Zafar N."/>
            <person name="Nierman W."/>
        </authorList>
    </citation>
    <scope>NUCLEOTIDE SEQUENCE [LARGE SCALE GENOMIC DNA]</scope>
    <source>
        <strain evidence="3 4">123E</strain>
    </source>
</reference>
<dbReference type="PANTHER" id="PTHR21974:SF2">
    <property type="entry name" value="RE15880P"/>
    <property type="match status" value="1"/>
</dbReference>
<evidence type="ECO:0000313" key="4">
    <source>
        <dbReference type="Proteomes" id="UP000027456"/>
    </source>
</evidence>
<evidence type="ECO:0000256" key="1">
    <source>
        <dbReference type="SAM" id="Coils"/>
    </source>
</evidence>
<dbReference type="Proteomes" id="UP000027456">
    <property type="component" value="Unassembled WGS sequence"/>
</dbReference>
<dbReference type="STRING" id="1423351.A0A074SCZ6"/>
<protein>
    <submittedName>
        <fullName evidence="3">Uncharacterized protein</fullName>
    </submittedName>
</protein>
<accession>A0A074SCZ6</accession>
<name>A0A074SCZ6_9AGAM</name>
<comment type="caution">
    <text evidence="3">The sequence shown here is derived from an EMBL/GenBank/DDBJ whole genome shotgun (WGS) entry which is preliminary data.</text>
</comment>
<evidence type="ECO:0000256" key="2">
    <source>
        <dbReference type="SAM" id="MobiDB-lite"/>
    </source>
</evidence>